<protein>
    <recommendedName>
        <fullName evidence="2">VWFA domain-containing protein</fullName>
    </recommendedName>
</protein>
<dbReference type="SMART" id="SM00327">
    <property type="entry name" value="VWA"/>
    <property type="match status" value="5"/>
</dbReference>
<dbReference type="CDD" id="cd01450">
    <property type="entry name" value="vWFA_subfamily_ECM"/>
    <property type="match status" value="1"/>
</dbReference>
<dbReference type="Ensembl" id="ENSEBUT00000013117.1">
    <property type="protein sequence ID" value="ENSEBUP00000012541.1"/>
    <property type="gene ID" value="ENSEBUG00000007960.1"/>
</dbReference>
<organism evidence="3 4">
    <name type="scientific">Eptatretus burgeri</name>
    <name type="common">Inshore hagfish</name>
    <dbReference type="NCBI Taxonomy" id="7764"/>
    <lineage>
        <taxon>Eukaryota</taxon>
        <taxon>Metazoa</taxon>
        <taxon>Chordata</taxon>
        <taxon>Craniata</taxon>
        <taxon>Vertebrata</taxon>
        <taxon>Cyclostomata</taxon>
        <taxon>Myxini</taxon>
        <taxon>Myxiniformes</taxon>
        <taxon>Myxinidae</taxon>
        <taxon>Eptatretinae</taxon>
        <taxon>Eptatretus</taxon>
    </lineage>
</organism>
<dbReference type="AlphaFoldDB" id="A0A8C4QAG4"/>
<dbReference type="CDD" id="cd01472">
    <property type="entry name" value="vWA_collagen"/>
    <property type="match status" value="1"/>
</dbReference>
<sequence>MLIFACSLLCPFLKCVFLSVCRDDLDIVFVIDGSWSVGETLFEKEKHFLATTLKNLGDAVVKKTRVGVIQFGTNPHSEFSLHTFSTAMDIDQRLQSVPLRGGGRYLGRAINFALTEYLPPPSDRTTVLVVLLTGNSQDNIHPIMQSILQSTLHLVVVGVKNAPIPLLNMHLFDKRFFASDFDNQQGLMQDLVNALCQLQDRVFDLDVRANLFQSTYVFVQHPSRFCAVTFGTRFLFHLVNIALSLGVGGVVDVETQFQLDTYSQKQLVRKAIKKLKLEPGALHAGKVLRYVRQNQFVKSAGSRIADGVPQVAIIVLPEKSHDAVSAAASELRHHGVSVFAFGTEHSDQQQLKNIVNEKLSSHISFIDQDPVESILMQLCRGVFNEIHSIPQATTKGNYAPQTPFLIKGLERTQRTVIERCFDTFDSCCLLIVMDGSKSVSKMNFNHMRNFVYSMLYGMDLSMETTRVGLVQIGNVPRAEFSLRDFTKKQSLLDTIMTLSPRGGARMTGHTLDFVLRDMLSDSTADRTKTVIVLVTGKSADSVQVQADKLSREGVNAFTIGLKDEIDDDLALMASAQQKSHLIALTCFKQLSRIPDEVISIMARPTLKSSYPSPDFSGLDMETSEGKSVYCYLKHVNKSKSFRLSQTSCRASIADILIVMDGSSSIIGANFEILKKFFCQFVGNFEIGPQYMQIGMMQYSTDPHTEFLFNECPKKEDVVKAIQNIKQVIGDTYTAEALRYAVKHFYIESTGNRLTAGVPQMAIVFTDGEAHDKYEVEASVKELKDLGVKVLCIGVQNALIEELELIASSPELVYYVDDFSDLENIETYVSDMVCDQPKGSWPETPSVNMDMVFIVDGSTRLRQDQFQKVKAFLKTAFGLFPIAKTPERPDGAQIGVMLHGPLRPEFNLTTYTGKGPMRKHVQRMQQIVGGVGLAGQTIKWTMQHVFPSPINRLDAKRVMVVLTNAMDGDPVSLRSAALQAKCQGFVVVMLGVGGSLDGTLASRPKHLHSLQLEDYSELTKGHVAGFFHQLVQNWKGEDLGHHLDIVKVHSLGSS</sequence>
<feature type="domain" description="VWFA" evidence="2">
    <location>
        <begin position="849"/>
        <end position="1029"/>
    </location>
</feature>
<accession>A0A8C4QAG4</accession>
<dbReference type="InterPro" id="IPR002035">
    <property type="entry name" value="VWF_A"/>
</dbReference>
<evidence type="ECO:0000313" key="4">
    <source>
        <dbReference type="Proteomes" id="UP000694388"/>
    </source>
</evidence>
<evidence type="ECO:0000313" key="3">
    <source>
        <dbReference type="Ensembl" id="ENSEBUP00000012541.1"/>
    </source>
</evidence>
<feature type="domain" description="VWFA" evidence="2">
    <location>
        <begin position="223"/>
        <end position="386"/>
    </location>
</feature>
<dbReference type="InterPro" id="IPR036465">
    <property type="entry name" value="vWFA_dom_sf"/>
</dbReference>
<proteinExistence type="predicted"/>
<dbReference type="InterPro" id="IPR050525">
    <property type="entry name" value="ECM_Assembly_Org"/>
</dbReference>
<feature type="domain" description="VWFA" evidence="2">
    <location>
        <begin position="654"/>
        <end position="831"/>
    </location>
</feature>
<evidence type="ECO:0000256" key="1">
    <source>
        <dbReference type="SAM" id="SignalP"/>
    </source>
</evidence>
<evidence type="ECO:0000259" key="2">
    <source>
        <dbReference type="PROSITE" id="PS50234"/>
    </source>
</evidence>
<keyword evidence="4" id="KW-1185">Reference proteome</keyword>
<dbReference type="OMA" id="RGNFQRC"/>
<reference evidence="3" key="1">
    <citation type="submission" date="2025-08" db="UniProtKB">
        <authorList>
            <consortium name="Ensembl"/>
        </authorList>
    </citation>
    <scope>IDENTIFICATION</scope>
</reference>
<dbReference type="PANTHER" id="PTHR24020:SF20">
    <property type="entry name" value="PH DOMAIN-CONTAINING PROTEIN"/>
    <property type="match status" value="1"/>
</dbReference>
<reference evidence="3" key="2">
    <citation type="submission" date="2025-09" db="UniProtKB">
        <authorList>
            <consortium name="Ensembl"/>
        </authorList>
    </citation>
    <scope>IDENTIFICATION</scope>
</reference>
<feature type="chain" id="PRO_5046647437" description="VWFA domain-containing protein" evidence="1">
    <location>
        <begin position="19"/>
        <end position="1053"/>
    </location>
</feature>
<dbReference type="PRINTS" id="PR00453">
    <property type="entry name" value="VWFADOMAIN"/>
</dbReference>
<dbReference type="PROSITE" id="PS50234">
    <property type="entry name" value="VWFA"/>
    <property type="match status" value="5"/>
</dbReference>
<dbReference type="GO" id="GO:0005576">
    <property type="term" value="C:extracellular region"/>
    <property type="evidence" value="ECO:0007669"/>
    <property type="project" value="UniProtKB-SubCell"/>
</dbReference>
<feature type="domain" description="VWFA" evidence="2">
    <location>
        <begin position="26"/>
        <end position="195"/>
    </location>
</feature>
<name>A0A8C4QAG4_EPTBU</name>
<dbReference type="SUPFAM" id="SSF53300">
    <property type="entry name" value="vWA-like"/>
    <property type="match status" value="5"/>
</dbReference>
<feature type="signal peptide" evidence="1">
    <location>
        <begin position="1"/>
        <end position="18"/>
    </location>
</feature>
<dbReference type="Proteomes" id="UP000694388">
    <property type="component" value="Unplaced"/>
</dbReference>
<dbReference type="GeneTree" id="ENSGT00940000155619"/>
<dbReference type="Pfam" id="PF00092">
    <property type="entry name" value="VWA"/>
    <property type="match status" value="5"/>
</dbReference>
<feature type="domain" description="VWFA" evidence="2">
    <location>
        <begin position="428"/>
        <end position="597"/>
    </location>
</feature>
<dbReference type="PANTHER" id="PTHR24020">
    <property type="entry name" value="COLLAGEN ALPHA"/>
    <property type="match status" value="1"/>
</dbReference>
<dbReference type="Gene3D" id="3.40.50.410">
    <property type="entry name" value="von Willebrand factor, type A domain"/>
    <property type="match status" value="5"/>
</dbReference>
<keyword evidence="1" id="KW-0732">Signal</keyword>